<dbReference type="EMBL" id="JACQPB010000041">
    <property type="protein sequence ID" value="MBI4210774.1"/>
    <property type="molecule type" value="Genomic_DNA"/>
</dbReference>
<sequence length="218" mass="25393">MAKNIISSYSSFQERFGIQEGKDTRERLGALKRYFARGGVISAVKASEKHVWPKLLYPSILRIDAQIKELAELKDNYGKRLAEWKGKQSSAKSYHRRHQVMKFSEPLYWQHTAKSLTDKDYSEDARKVGLPVHLSADPKWKPMINMFINDLEYRKNLVETVQTSIVYKKDKKVAKYADVLIDLRSEISEARLSEFNEKLKQVEEELAALKAIRKWAQE</sequence>
<keyword evidence="1" id="KW-0175">Coiled coil</keyword>
<evidence type="ECO:0000313" key="2">
    <source>
        <dbReference type="EMBL" id="MBI4210774.1"/>
    </source>
</evidence>
<protein>
    <submittedName>
        <fullName evidence="2">Uncharacterized protein</fullName>
    </submittedName>
</protein>
<organism evidence="2 3">
    <name type="scientific">Candidatus Iainarchaeum sp</name>
    <dbReference type="NCBI Taxonomy" id="3101447"/>
    <lineage>
        <taxon>Archaea</taxon>
        <taxon>Candidatus Iainarchaeota</taxon>
        <taxon>Candidatus Iainarchaeia</taxon>
        <taxon>Candidatus Iainarchaeales</taxon>
        <taxon>Candidatus Iainarchaeaceae</taxon>
        <taxon>Candidatus Iainarchaeum</taxon>
    </lineage>
</organism>
<accession>A0A8T3YJR6</accession>
<gene>
    <name evidence="2" type="ORF">HY544_04685</name>
</gene>
<proteinExistence type="predicted"/>
<evidence type="ECO:0000313" key="3">
    <source>
        <dbReference type="Proteomes" id="UP000732298"/>
    </source>
</evidence>
<name>A0A8T3YJR6_9ARCH</name>
<dbReference type="Proteomes" id="UP000732298">
    <property type="component" value="Unassembled WGS sequence"/>
</dbReference>
<comment type="caution">
    <text evidence="2">The sequence shown here is derived from an EMBL/GenBank/DDBJ whole genome shotgun (WGS) entry which is preliminary data.</text>
</comment>
<evidence type="ECO:0000256" key="1">
    <source>
        <dbReference type="SAM" id="Coils"/>
    </source>
</evidence>
<dbReference type="AlphaFoldDB" id="A0A8T3YJR6"/>
<feature type="coiled-coil region" evidence="1">
    <location>
        <begin position="185"/>
        <end position="212"/>
    </location>
</feature>
<reference evidence="2" key="1">
    <citation type="submission" date="2020-07" db="EMBL/GenBank/DDBJ databases">
        <title>Huge and variable diversity of episymbiotic CPR bacteria and DPANN archaea in groundwater ecosystems.</title>
        <authorList>
            <person name="He C.Y."/>
            <person name="Keren R."/>
            <person name="Whittaker M."/>
            <person name="Farag I.F."/>
            <person name="Doudna J."/>
            <person name="Cate J.H.D."/>
            <person name="Banfield J.F."/>
        </authorList>
    </citation>
    <scope>NUCLEOTIDE SEQUENCE</scope>
    <source>
        <strain evidence="2">NC_groundwater_1296_Ag_S-0.2um_52_80</strain>
    </source>
</reference>